<proteinExistence type="predicted"/>
<dbReference type="EMBL" id="JACGCM010001448">
    <property type="protein sequence ID" value="KAF6154963.1"/>
    <property type="molecule type" value="Genomic_DNA"/>
</dbReference>
<name>A0A7J7MJ94_9MAGN</name>
<gene>
    <name evidence="1" type="ORF">GIB67_018400</name>
</gene>
<dbReference type="Proteomes" id="UP000541444">
    <property type="component" value="Unassembled WGS sequence"/>
</dbReference>
<keyword evidence="2" id="KW-1185">Reference proteome</keyword>
<evidence type="ECO:0000313" key="2">
    <source>
        <dbReference type="Proteomes" id="UP000541444"/>
    </source>
</evidence>
<reference evidence="1 2" key="1">
    <citation type="journal article" date="2020" name="IScience">
        <title>Genome Sequencing of the Endangered Kingdonia uniflora (Circaeasteraceae, Ranunculales) Reveals Potential Mechanisms of Evolutionary Specialization.</title>
        <authorList>
            <person name="Sun Y."/>
            <person name="Deng T."/>
            <person name="Zhang A."/>
            <person name="Moore M.J."/>
            <person name="Landis J.B."/>
            <person name="Lin N."/>
            <person name="Zhang H."/>
            <person name="Zhang X."/>
            <person name="Huang J."/>
            <person name="Zhang X."/>
            <person name="Sun H."/>
            <person name="Wang H."/>
        </authorList>
    </citation>
    <scope>NUCLEOTIDE SEQUENCE [LARGE SCALE GENOMIC DNA]</scope>
    <source>
        <strain evidence="1">TB1705</strain>
        <tissue evidence="1">Leaf</tissue>
    </source>
</reference>
<sequence>MPRKHNYKMLLTTIVQKSIVDQSSLVVCVTIRTRSLIMLRMLSTSTTITVVILKKPVGLMITAIWS</sequence>
<protein>
    <submittedName>
        <fullName evidence="1">Uncharacterized protein</fullName>
    </submittedName>
</protein>
<dbReference type="AlphaFoldDB" id="A0A7J7MJ94"/>
<organism evidence="1 2">
    <name type="scientific">Kingdonia uniflora</name>
    <dbReference type="NCBI Taxonomy" id="39325"/>
    <lineage>
        <taxon>Eukaryota</taxon>
        <taxon>Viridiplantae</taxon>
        <taxon>Streptophyta</taxon>
        <taxon>Embryophyta</taxon>
        <taxon>Tracheophyta</taxon>
        <taxon>Spermatophyta</taxon>
        <taxon>Magnoliopsida</taxon>
        <taxon>Ranunculales</taxon>
        <taxon>Circaeasteraceae</taxon>
        <taxon>Kingdonia</taxon>
    </lineage>
</organism>
<comment type="caution">
    <text evidence="1">The sequence shown here is derived from an EMBL/GenBank/DDBJ whole genome shotgun (WGS) entry which is preliminary data.</text>
</comment>
<accession>A0A7J7MJ94</accession>
<evidence type="ECO:0000313" key="1">
    <source>
        <dbReference type="EMBL" id="KAF6154963.1"/>
    </source>
</evidence>